<organism evidence="2 3">
    <name type="scientific">Umezawaea endophytica</name>
    <dbReference type="NCBI Taxonomy" id="1654476"/>
    <lineage>
        <taxon>Bacteria</taxon>
        <taxon>Bacillati</taxon>
        <taxon>Actinomycetota</taxon>
        <taxon>Actinomycetes</taxon>
        <taxon>Pseudonocardiales</taxon>
        <taxon>Pseudonocardiaceae</taxon>
        <taxon>Umezawaea</taxon>
    </lineage>
</organism>
<keyword evidence="1" id="KW-1133">Transmembrane helix</keyword>
<dbReference type="AlphaFoldDB" id="A0A9X2VTX2"/>
<keyword evidence="1" id="KW-0812">Transmembrane</keyword>
<comment type="caution">
    <text evidence="2">The sequence shown here is derived from an EMBL/GenBank/DDBJ whole genome shotgun (WGS) entry which is preliminary data.</text>
</comment>
<sequence>MDWQENLRQLDARLAGGHMTRAEYVKERDQMLVRAAAPISGPPVLAPVTPQVAVVAETRPPPVERKPRKRRGIAVVAVLLVAALAGSTWWFTRDSGASNTAVASSGSTVPALPGAGQTENEMDVVRALDLKLLSPQEAGLLNDNGVNRFHFATSNDNTTSYALIVVDAGSKQEAAQISSGLTGQLRSAGFVDVSDGRFVLSGQDKAVLRVVYTSGDKVIRVGVAQGANPDMARLSQDLVDVLATVQAALPRG</sequence>
<keyword evidence="1" id="KW-0472">Membrane</keyword>
<protein>
    <submittedName>
        <fullName evidence="2">Uncharacterized protein</fullName>
    </submittedName>
</protein>
<dbReference type="RefSeq" id="WP_259627604.1">
    <property type="nucleotide sequence ID" value="NZ_JANYMP010000022.1"/>
</dbReference>
<feature type="transmembrane region" description="Helical" evidence="1">
    <location>
        <begin position="72"/>
        <end position="91"/>
    </location>
</feature>
<evidence type="ECO:0000313" key="3">
    <source>
        <dbReference type="Proteomes" id="UP001141259"/>
    </source>
</evidence>
<reference evidence="2" key="1">
    <citation type="submission" date="2022-08" db="EMBL/GenBank/DDBJ databases">
        <authorList>
            <person name="Tistechok S."/>
            <person name="Samborskyy M."/>
            <person name="Roman I."/>
        </authorList>
    </citation>
    <scope>NUCLEOTIDE SEQUENCE</scope>
    <source>
        <strain evidence="2">DSM 103496</strain>
    </source>
</reference>
<proteinExistence type="predicted"/>
<evidence type="ECO:0000256" key="1">
    <source>
        <dbReference type="SAM" id="Phobius"/>
    </source>
</evidence>
<keyword evidence="3" id="KW-1185">Reference proteome</keyword>
<name>A0A9X2VTX2_9PSEU</name>
<accession>A0A9X2VTX2</accession>
<dbReference type="Proteomes" id="UP001141259">
    <property type="component" value="Unassembled WGS sequence"/>
</dbReference>
<gene>
    <name evidence="2" type="ORF">NZH93_35185</name>
</gene>
<dbReference type="EMBL" id="JANYMP010000022">
    <property type="protein sequence ID" value="MCS7482122.1"/>
    <property type="molecule type" value="Genomic_DNA"/>
</dbReference>
<evidence type="ECO:0000313" key="2">
    <source>
        <dbReference type="EMBL" id="MCS7482122.1"/>
    </source>
</evidence>